<dbReference type="PANTHER" id="PTHR33498:SF1">
    <property type="entry name" value="TRANSPOSASE FOR INSERTION SEQUENCE ELEMENT IS1557"/>
    <property type="match status" value="1"/>
</dbReference>
<organism evidence="1 2">
    <name type="scientific">Dactylosporangium sucinum</name>
    <dbReference type="NCBI Taxonomy" id="1424081"/>
    <lineage>
        <taxon>Bacteria</taxon>
        <taxon>Bacillati</taxon>
        <taxon>Actinomycetota</taxon>
        <taxon>Actinomycetes</taxon>
        <taxon>Micromonosporales</taxon>
        <taxon>Micromonosporaceae</taxon>
        <taxon>Dactylosporangium</taxon>
    </lineage>
</organism>
<dbReference type="RefSeq" id="WP_373294749.1">
    <property type="nucleotide sequence ID" value="NZ_BMPI01000047.1"/>
</dbReference>
<dbReference type="PANTHER" id="PTHR33498">
    <property type="entry name" value="TRANSPOSASE FOR INSERTION SEQUENCE ELEMENT IS1557"/>
    <property type="match status" value="1"/>
</dbReference>
<gene>
    <name evidence="1" type="ORF">GCM10007977_075810</name>
</gene>
<dbReference type="EMBL" id="BMPI01000047">
    <property type="protein sequence ID" value="GGM63051.1"/>
    <property type="molecule type" value="Genomic_DNA"/>
</dbReference>
<reference evidence="1" key="2">
    <citation type="submission" date="2020-09" db="EMBL/GenBank/DDBJ databases">
        <authorList>
            <person name="Sun Q."/>
            <person name="Ohkuma M."/>
        </authorList>
    </citation>
    <scope>NUCLEOTIDE SEQUENCE</scope>
    <source>
        <strain evidence="1">JCM 19831</strain>
    </source>
</reference>
<evidence type="ECO:0000313" key="1">
    <source>
        <dbReference type="EMBL" id="GGM63051.1"/>
    </source>
</evidence>
<evidence type="ECO:0008006" key="3">
    <source>
        <dbReference type="Google" id="ProtNLM"/>
    </source>
</evidence>
<reference evidence="1" key="1">
    <citation type="journal article" date="2014" name="Int. J. Syst. Evol. Microbiol.">
        <title>Complete genome sequence of Corynebacterium casei LMG S-19264T (=DSM 44701T), isolated from a smear-ripened cheese.</title>
        <authorList>
            <consortium name="US DOE Joint Genome Institute (JGI-PGF)"/>
            <person name="Walter F."/>
            <person name="Albersmeier A."/>
            <person name="Kalinowski J."/>
            <person name="Ruckert C."/>
        </authorList>
    </citation>
    <scope>NUCLEOTIDE SEQUENCE</scope>
    <source>
        <strain evidence="1">JCM 19831</strain>
    </source>
</reference>
<protein>
    <recommendedName>
        <fullName evidence="3">Transposase</fullName>
    </recommendedName>
</protein>
<comment type="caution">
    <text evidence="1">The sequence shown here is derived from an EMBL/GenBank/DDBJ whole genome shotgun (WGS) entry which is preliminary data.</text>
</comment>
<dbReference type="AlphaFoldDB" id="A0A917U7F7"/>
<evidence type="ECO:0000313" key="2">
    <source>
        <dbReference type="Proteomes" id="UP000642070"/>
    </source>
</evidence>
<dbReference type="InterPro" id="IPR047951">
    <property type="entry name" value="Transpos_ISL3"/>
</dbReference>
<keyword evidence="2" id="KW-1185">Reference proteome</keyword>
<sequence>MRRDQDAITNGLTLPHSSGAAEGAVTRAKAIKRAMYGRANLDLLRKRILAQN</sequence>
<dbReference type="Proteomes" id="UP000642070">
    <property type="component" value="Unassembled WGS sequence"/>
</dbReference>
<name>A0A917U7F7_9ACTN</name>
<accession>A0A917U7F7</accession>
<proteinExistence type="predicted"/>